<dbReference type="Proteomes" id="UP001499990">
    <property type="component" value="Unassembled WGS sequence"/>
</dbReference>
<dbReference type="EMBL" id="BAAAYL010000001">
    <property type="protein sequence ID" value="GAA3368963.1"/>
    <property type="molecule type" value="Genomic_DNA"/>
</dbReference>
<accession>A0ABP6S5V3</accession>
<reference evidence="3" key="1">
    <citation type="journal article" date="2019" name="Int. J. Syst. Evol. Microbiol.">
        <title>The Global Catalogue of Microorganisms (GCM) 10K type strain sequencing project: providing services to taxonomists for standard genome sequencing and annotation.</title>
        <authorList>
            <consortium name="The Broad Institute Genomics Platform"/>
            <consortium name="The Broad Institute Genome Sequencing Center for Infectious Disease"/>
            <person name="Wu L."/>
            <person name="Ma J."/>
        </authorList>
    </citation>
    <scope>NUCLEOTIDE SEQUENCE [LARGE SCALE GENOMIC DNA]</scope>
    <source>
        <strain evidence="3">JCM 9651</strain>
    </source>
</reference>
<proteinExistence type="predicted"/>
<dbReference type="RefSeq" id="WP_345034781.1">
    <property type="nucleotide sequence ID" value="NZ_BAAAYL010000001.1"/>
</dbReference>
<evidence type="ECO:0000313" key="3">
    <source>
        <dbReference type="Proteomes" id="UP001499990"/>
    </source>
</evidence>
<dbReference type="InterPro" id="IPR032716">
    <property type="entry name" value="ACC_epsilon"/>
</dbReference>
<keyword evidence="3" id="KW-1185">Reference proteome</keyword>
<feature type="compositionally biased region" description="Low complexity" evidence="1">
    <location>
        <begin position="48"/>
        <end position="58"/>
    </location>
</feature>
<dbReference type="Pfam" id="PF13822">
    <property type="entry name" value="ACC_epsilon"/>
    <property type="match status" value="1"/>
</dbReference>
<evidence type="ECO:0000313" key="2">
    <source>
        <dbReference type="EMBL" id="GAA3368963.1"/>
    </source>
</evidence>
<evidence type="ECO:0000256" key="1">
    <source>
        <dbReference type="SAM" id="MobiDB-lite"/>
    </source>
</evidence>
<evidence type="ECO:0008006" key="4">
    <source>
        <dbReference type="Google" id="ProtNLM"/>
    </source>
</evidence>
<organism evidence="2 3">
    <name type="scientific">Streptomyces sannanensis</name>
    <dbReference type="NCBI Taxonomy" id="285536"/>
    <lineage>
        <taxon>Bacteria</taxon>
        <taxon>Bacillati</taxon>
        <taxon>Actinomycetota</taxon>
        <taxon>Actinomycetes</taxon>
        <taxon>Kitasatosporales</taxon>
        <taxon>Streptomycetaceae</taxon>
        <taxon>Streptomyces</taxon>
    </lineage>
</organism>
<comment type="caution">
    <text evidence="2">The sequence shown here is derived from an EMBL/GenBank/DDBJ whole genome shotgun (WGS) entry which is preliminary data.</text>
</comment>
<protein>
    <recommendedName>
        <fullName evidence="4">Acyl-CoA carboxylase subunit epsilon</fullName>
    </recommendedName>
</protein>
<gene>
    <name evidence="2" type="ORF">GCM10020367_09430</name>
</gene>
<sequence>MDEPTQTQPSFVVVRGRPDPDELAAVTAVLLARLRALGAAAEPDDAAGRPLRAPWATPRRPRPRVGWTASR</sequence>
<feature type="region of interest" description="Disordered" evidence="1">
    <location>
        <begin position="40"/>
        <end position="71"/>
    </location>
</feature>
<name>A0ABP6S5V3_9ACTN</name>